<reference evidence="4 5" key="1">
    <citation type="journal article" date="2019" name="Nat. Microbiol.">
        <title>Mediterranean grassland soil C-N compound turnover is dependent on rainfall and depth, and is mediated by genomically divergent microorganisms.</title>
        <authorList>
            <person name="Diamond S."/>
            <person name="Andeer P.F."/>
            <person name="Li Z."/>
            <person name="Crits-Christoph A."/>
            <person name="Burstein D."/>
            <person name="Anantharaman K."/>
            <person name="Lane K.R."/>
            <person name="Thomas B.C."/>
            <person name="Pan C."/>
            <person name="Northen T.R."/>
            <person name="Banfield J.F."/>
        </authorList>
    </citation>
    <scope>NUCLEOTIDE SEQUENCE [LARGE SCALE GENOMIC DNA]</scope>
    <source>
        <strain evidence="4">NP_3</strain>
    </source>
</reference>
<dbReference type="Gene3D" id="3.50.30.30">
    <property type="match status" value="1"/>
</dbReference>
<dbReference type="PANTHER" id="PTHR10404:SF46">
    <property type="entry name" value="VACUOLAR PROTEIN SORTING-ASSOCIATED PROTEIN 70"/>
    <property type="match status" value="1"/>
</dbReference>
<dbReference type="GO" id="GO:0004180">
    <property type="term" value="F:carboxypeptidase activity"/>
    <property type="evidence" value="ECO:0007669"/>
    <property type="project" value="TreeGrafter"/>
</dbReference>
<comment type="caution">
    <text evidence="4">The sequence shown here is derived from an EMBL/GenBank/DDBJ whole genome shotgun (WGS) entry which is preliminary data.</text>
</comment>
<dbReference type="Proteomes" id="UP000318509">
    <property type="component" value="Unassembled WGS sequence"/>
</dbReference>
<dbReference type="InterPro" id="IPR046450">
    <property type="entry name" value="PA_dom_sf"/>
</dbReference>
<dbReference type="AlphaFoldDB" id="A0A537JVA9"/>
<dbReference type="Gene3D" id="3.40.630.10">
    <property type="entry name" value="Zn peptidases"/>
    <property type="match status" value="1"/>
</dbReference>
<dbReference type="SUPFAM" id="SSF52025">
    <property type="entry name" value="PA domain"/>
    <property type="match status" value="1"/>
</dbReference>
<sequence>MPGCGTPAAGGDGDLSHKPSDRTWDMPLLPRDRPAARSGAGEAGERVRERDIGRTLRMNIPLGPHDHRVPSFQDHVVEFPISPLGREAMPRDPEQSIKDAVSAAKLMSYTREISRWVRLSGSDEERLAFDYLEGTVKEFGLEVRRYQHDALVSWPGNASVEVAGAGARRVECITHAFSASTPASGLEGQVVDAGHEPLGQNVRGRIALVDGLASPARARAAEQAGAAGMIFINPPELHEMIISAVWGSPTPETAGALPKIVAVSIRQQDGEQLRAQAQRGDLRVRLHAAVDTRWRKTPLLVADLAGQEEPDRFVLFSGHVDSWHHGAMDNGSANAVMVEMARVFSRRQKRLRRGVRFAFWSGHSHGRYSGSTWYADNHWDDLYRHAVLHLNVDSTGGMGATLLSEALTMAETWALAARCIKDVTGQDLQRRRITRMGDQSFWGIGLPSMFVDVSAQPPGESATGAALKSLTGGTAHHGGLGWWWHTTEDTPDKIDKANLHRDAQVYALALWRWCTAPVLPLDYRETAAELRETLRGIQEAAGDSFDMRPPLGAVERLTAAAGRLHAAAERIGGGLRGRGTRKQREAAAAINDALMRIGRTLIPVNYTAAGPFDHDPALPVQPVPALQPAARLRTMAQGSDDSLTLLTRLVRERNKVTHAVDTATEIIERTLERIGEKRQ</sequence>
<dbReference type="InterPro" id="IPR003137">
    <property type="entry name" value="PA_domain"/>
</dbReference>
<dbReference type="SUPFAM" id="SSF53187">
    <property type="entry name" value="Zn-dependent exopeptidases"/>
    <property type="match status" value="1"/>
</dbReference>
<evidence type="ECO:0000313" key="5">
    <source>
        <dbReference type="Proteomes" id="UP000318509"/>
    </source>
</evidence>
<dbReference type="Pfam" id="PF04389">
    <property type="entry name" value="Peptidase_M28"/>
    <property type="match status" value="1"/>
</dbReference>
<dbReference type="Pfam" id="PF02225">
    <property type="entry name" value="PA"/>
    <property type="match status" value="1"/>
</dbReference>
<organism evidence="4 5">
    <name type="scientific">Candidatus Segetimicrobium genomatis</name>
    <dbReference type="NCBI Taxonomy" id="2569760"/>
    <lineage>
        <taxon>Bacteria</taxon>
        <taxon>Bacillati</taxon>
        <taxon>Candidatus Sysuimicrobiota</taxon>
        <taxon>Candidatus Sysuimicrobiia</taxon>
        <taxon>Candidatus Sysuimicrobiales</taxon>
        <taxon>Candidatus Segetimicrobiaceae</taxon>
        <taxon>Candidatus Segetimicrobium</taxon>
    </lineage>
</organism>
<dbReference type="EMBL" id="VBAK01000156">
    <property type="protein sequence ID" value="TMI87475.1"/>
    <property type="molecule type" value="Genomic_DNA"/>
</dbReference>
<proteinExistence type="predicted"/>
<accession>A0A537JVA9</accession>
<name>A0A537JVA9_9BACT</name>
<feature type="domain" description="Peptidase M28" evidence="3">
    <location>
        <begin position="301"/>
        <end position="506"/>
    </location>
</feature>
<feature type="domain" description="PA" evidence="2">
    <location>
        <begin position="188"/>
        <end position="273"/>
    </location>
</feature>
<evidence type="ECO:0000256" key="1">
    <source>
        <dbReference type="SAM" id="MobiDB-lite"/>
    </source>
</evidence>
<feature type="region of interest" description="Disordered" evidence="1">
    <location>
        <begin position="1"/>
        <end position="48"/>
    </location>
</feature>
<evidence type="ECO:0000259" key="3">
    <source>
        <dbReference type="Pfam" id="PF04389"/>
    </source>
</evidence>
<dbReference type="PANTHER" id="PTHR10404">
    <property type="entry name" value="N-ACETYLATED-ALPHA-LINKED ACIDIC DIPEPTIDASE"/>
    <property type="match status" value="1"/>
</dbReference>
<feature type="compositionally biased region" description="Basic and acidic residues" evidence="1">
    <location>
        <begin position="14"/>
        <end position="35"/>
    </location>
</feature>
<dbReference type="InterPro" id="IPR007484">
    <property type="entry name" value="Peptidase_M28"/>
</dbReference>
<protein>
    <submittedName>
        <fullName evidence="4">Zn-dependent exopeptidase M28</fullName>
    </submittedName>
</protein>
<evidence type="ECO:0000313" key="4">
    <source>
        <dbReference type="EMBL" id="TMI87475.1"/>
    </source>
</evidence>
<dbReference type="InterPro" id="IPR039373">
    <property type="entry name" value="Peptidase_M28B"/>
</dbReference>
<gene>
    <name evidence="4" type="ORF">E6H00_15410</name>
</gene>
<evidence type="ECO:0000259" key="2">
    <source>
        <dbReference type="Pfam" id="PF02225"/>
    </source>
</evidence>